<dbReference type="Proteomes" id="UP000054359">
    <property type="component" value="Unassembled WGS sequence"/>
</dbReference>
<proteinExistence type="predicted"/>
<evidence type="ECO:0000313" key="1">
    <source>
        <dbReference type="EMBL" id="KFM83417.1"/>
    </source>
</evidence>
<dbReference type="EMBL" id="KL821437">
    <property type="protein sequence ID" value="KFM83417.1"/>
    <property type="molecule type" value="Genomic_DNA"/>
</dbReference>
<feature type="non-terminal residue" evidence="1">
    <location>
        <position position="58"/>
    </location>
</feature>
<dbReference type="AlphaFoldDB" id="A0A087V1C8"/>
<sequence length="58" mass="7162">MDCKDTIATIRICIKCCMRYFMPLLSFIKKLKNFFNSFYFTFNHTKNIHVFRSIFLYF</sequence>
<keyword evidence="2" id="KW-1185">Reference proteome</keyword>
<gene>
    <name evidence="1" type="ORF">X975_21289</name>
</gene>
<evidence type="ECO:0000313" key="2">
    <source>
        <dbReference type="Proteomes" id="UP000054359"/>
    </source>
</evidence>
<organism evidence="1 2">
    <name type="scientific">Stegodyphus mimosarum</name>
    <name type="common">African social velvet spider</name>
    <dbReference type="NCBI Taxonomy" id="407821"/>
    <lineage>
        <taxon>Eukaryota</taxon>
        <taxon>Metazoa</taxon>
        <taxon>Ecdysozoa</taxon>
        <taxon>Arthropoda</taxon>
        <taxon>Chelicerata</taxon>
        <taxon>Arachnida</taxon>
        <taxon>Araneae</taxon>
        <taxon>Araneomorphae</taxon>
        <taxon>Entelegynae</taxon>
        <taxon>Eresoidea</taxon>
        <taxon>Eresidae</taxon>
        <taxon>Stegodyphus</taxon>
    </lineage>
</organism>
<name>A0A087V1C8_STEMI</name>
<protein>
    <submittedName>
        <fullName evidence="1">Uncharacterized protein</fullName>
    </submittedName>
</protein>
<accession>A0A087V1C8</accession>
<reference evidence="1 2" key="1">
    <citation type="submission" date="2013-11" db="EMBL/GenBank/DDBJ databases">
        <title>Genome sequencing of Stegodyphus mimosarum.</title>
        <authorList>
            <person name="Bechsgaard J."/>
        </authorList>
    </citation>
    <scope>NUCLEOTIDE SEQUENCE [LARGE SCALE GENOMIC DNA]</scope>
</reference>